<reference evidence="2 3" key="1">
    <citation type="submission" date="2019-02" db="EMBL/GenBank/DDBJ databases">
        <title>Genome sequence of the sea-ice species Brumimicrobium glaciale.</title>
        <authorList>
            <person name="Bowman J.P."/>
        </authorList>
    </citation>
    <scope>NUCLEOTIDE SEQUENCE [LARGE SCALE GENOMIC DNA]</scope>
    <source>
        <strain evidence="2 3">IC156</strain>
    </source>
</reference>
<protein>
    <submittedName>
        <fullName evidence="2">AtpZ/AtpI family protein</fullName>
    </submittedName>
</protein>
<gene>
    <name evidence="2" type="ORF">ERX46_03105</name>
</gene>
<keyword evidence="1" id="KW-0472">Membrane</keyword>
<evidence type="ECO:0000313" key="3">
    <source>
        <dbReference type="Proteomes" id="UP000293952"/>
    </source>
</evidence>
<dbReference type="EMBL" id="SETE01000001">
    <property type="protein sequence ID" value="RYM35999.1"/>
    <property type="molecule type" value="Genomic_DNA"/>
</dbReference>
<dbReference type="OrthoDB" id="9798708at2"/>
<feature type="transmembrane region" description="Helical" evidence="1">
    <location>
        <begin position="46"/>
        <end position="66"/>
    </location>
</feature>
<keyword evidence="3" id="KW-1185">Reference proteome</keyword>
<name>A0A4Q4KTD7_9FLAO</name>
<dbReference type="Proteomes" id="UP000293952">
    <property type="component" value="Unassembled WGS sequence"/>
</dbReference>
<keyword evidence="1" id="KW-1133">Transmembrane helix</keyword>
<sequence>MEVEEGDKKRVNSYVKFSGMAIQMGIVITAGALGGNWLDEKQENEFPIWTLVLTLLAIFGSLYQIIRAVIKLGKDEDDSKG</sequence>
<dbReference type="InterPro" id="IPR032820">
    <property type="entry name" value="ATPase_put"/>
</dbReference>
<evidence type="ECO:0000256" key="1">
    <source>
        <dbReference type="SAM" id="Phobius"/>
    </source>
</evidence>
<dbReference type="RefSeq" id="WP_130092364.1">
    <property type="nucleotide sequence ID" value="NZ_SETE01000001.1"/>
</dbReference>
<feature type="transmembrane region" description="Helical" evidence="1">
    <location>
        <begin position="14"/>
        <end position="34"/>
    </location>
</feature>
<dbReference type="Pfam" id="PF09527">
    <property type="entry name" value="ATPase_gene1"/>
    <property type="match status" value="1"/>
</dbReference>
<accession>A0A4Q4KTD7</accession>
<keyword evidence="1" id="KW-0812">Transmembrane</keyword>
<organism evidence="2 3">
    <name type="scientific">Brumimicrobium glaciale</name>
    <dbReference type="NCBI Taxonomy" id="200475"/>
    <lineage>
        <taxon>Bacteria</taxon>
        <taxon>Pseudomonadati</taxon>
        <taxon>Bacteroidota</taxon>
        <taxon>Flavobacteriia</taxon>
        <taxon>Flavobacteriales</taxon>
        <taxon>Crocinitomicaceae</taxon>
        <taxon>Brumimicrobium</taxon>
    </lineage>
</organism>
<evidence type="ECO:0000313" key="2">
    <source>
        <dbReference type="EMBL" id="RYM35999.1"/>
    </source>
</evidence>
<comment type="caution">
    <text evidence="2">The sequence shown here is derived from an EMBL/GenBank/DDBJ whole genome shotgun (WGS) entry which is preliminary data.</text>
</comment>
<dbReference type="AlphaFoldDB" id="A0A4Q4KTD7"/>
<proteinExistence type="predicted"/>